<comment type="caution">
    <text evidence="1">The sequence shown here is derived from an EMBL/GenBank/DDBJ whole genome shotgun (WGS) entry which is preliminary data.</text>
</comment>
<dbReference type="Gene3D" id="1.10.1280.10">
    <property type="entry name" value="Di-copper center containing domain from catechol oxidase"/>
    <property type="match status" value="1"/>
</dbReference>
<proteinExistence type="predicted"/>
<dbReference type="EMBL" id="WNYA01000407">
    <property type="protein sequence ID" value="KAG8548447.1"/>
    <property type="molecule type" value="Genomic_DNA"/>
</dbReference>
<dbReference type="InterPro" id="IPR008922">
    <property type="entry name" value="Di-copper_centre_dom_sf"/>
</dbReference>
<accession>A0AAV6ZM19</accession>
<evidence type="ECO:0000313" key="1">
    <source>
        <dbReference type="EMBL" id="KAG8548447.1"/>
    </source>
</evidence>
<dbReference type="SUPFAM" id="SSF48056">
    <property type="entry name" value="Di-copper centre-containing domain"/>
    <property type="match status" value="1"/>
</dbReference>
<dbReference type="Proteomes" id="UP000824782">
    <property type="component" value="Unassembled WGS sequence"/>
</dbReference>
<protein>
    <recommendedName>
        <fullName evidence="3">WSC domain-containing protein</fullName>
    </recommendedName>
</protein>
<dbReference type="AlphaFoldDB" id="A0AAV6ZM19"/>
<evidence type="ECO:0000313" key="2">
    <source>
        <dbReference type="Proteomes" id="UP000824782"/>
    </source>
</evidence>
<name>A0AAV6ZM19_ENGPU</name>
<sequence>MCCADFDFDETYCLMSDCICERPLINRKAGEDPSIDKPYRADVDYCLSLSTIDAPPYNTLSTNCFRNCLEGNIGRTGTDGIYLNLLWHQYCGGTMSIPSIAPNDPLFILQATFLDR</sequence>
<evidence type="ECO:0008006" key="3">
    <source>
        <dbReference type="Google" id="ProtNLM"/>
    </source>
</evidence>
<reference evidence="1" key="1">
    <citation type="thesis" date="2020" institute="ProQuest LLC" country="789 East Eisenhower Parkway, Ann Arbor, MI, USA">
        <title>Comparative Genomics and Chromosome Evolution.</title>
        <authorList>
            <person name="Mudd A.B."/>
        </authorList>
    </citation>
    <scope>NUCLEOTIDE SEQUENCE</scope>
    <source>
        <strain evidence="1">237g6f4</strain>
        <tissue evidence="1">Blood</tissue>
    </source>
</reference>
<organism evidence="1 2">
    <name type="scientific">Engystomops pustulosus</name>
    <name type="common">Tungara frog</name>
    <name type="synonym">Physalaemus pustulosus</name>
    <dbReference type="NCBI Taxonomy" id="76066"/>
    <lineage>
        <taxon>Eukaryota</taxon>
        <taxon>Metazoa</taxon>
        <taxon>Chordata</taxon>
        <taxon>Craniata</taxon>
        <taxon>Vertebrata</taxon>
        <taxon>Euteleostomi</taxon>
        <taxon>Amphibia</taxon>
        <taxon>Batrachia</taxon>
        <taxon>Anura</taxon>
        <taxon>Neobatrachia</taxon>
        <taxon>Hyloidea</taxon>
        <taxon>Leptodactylidae</taxon>
        <taxon>Leiuperinae</taxon>
        <taxon>Engystomops</taxon>
    </lineage>
</organism>
<keyword evidence="2" id="KW-1185">Reference proteome</keyword>
<gene>
    <name evidence="1" type="ORF">GDO81_025346</name>
</gene>